<feature type="transmembrane region" description="Helical" evidence="1">
    <location>
        <begin position="44"/>
        <end position="63"/>
    </location>
</feature>
<reference evidence="3" key="1">
    <citation type="journal article" date="2019" name="Int. J. Syst. Evol. Microbiol.">
        <title>The Global Catalogue of Microorganisms (GCM) 10K type strain sequencing project: providing services to taxonomists for standard genome sequencing and annotation.</title>
        <authorList>
            <consortium name="The Broad Institute Genomics Platform"/>
            <consortium name="The Broad Institute Genome Sequencing Center for Infectious Disease"/>
            <person name="Wu L."/>
            <person name="Ma J."/>
        </authorList>
    </citation>
    <scope>NUCLEOTIDE SEQUENCE [LARGE SCALE GENOMIC DNA]</scope>
    <source>
        <strain evidence="3">CCUG 50873</strain>
    </source>
</reference>
<keyword evidence="1" id="KW-0472">Membrane</keyword>
<gene>
    <name evidence="2" type="ORF">ACFQ04_11035</name>
</gene>
<feature type="transmembrane region" description="Helical" evidence="1">
    <location>
        <begin position="164"/>
        <end position="183"/>
    </location>
</feature>
<feature type="transmembrane region" description="Helical" evidence="1">
    <location>
        <begin position="99"/>
        <end position="119"/>
    </location>
</feature>
<proteinExistence type="predicted"/>
<keyword evidence="1" id="KW-1133">Transmembrane helix</keyword>
<dbReference type="EMBL" id="JBHTIL010000001">
    <property type="protein sequence ID" value="MFD0926270.1"/>
    <property type="molecule type" value="Genomic_DNA"/>
</dbReference>
<evidence type="ECO:0000256" key="1">
    <source>
        <dbReference type="SAM" id="Phobius"/>
    </source>
</evidence>
<name>A0ABW3GBH9_9NOCA</name>
<evidence type="ECO:0000313" key="3">
    <source>
        <dbReference type="Proteomes" id="UP001597068"/>
    </source>
</evidence>
<feature type="transmembrane region" description="Helical" evidence="1">
    <location>
        <begin position="75"/>
        <end position="93"/>
    </location>
</feature>
<organism evidence="2 3">
    <name type="scientific">Williamsia deligens</name>
    <dbReference type="NCBI Taxonomy" id="321325"/>
    <lineage>
        <taxon>Bacteria</taxon>
        <taxon>Bacillati</taxon>
        <taxon>Actinomycetota</taxon>
        <taxon>Actinomycetes</taxon>
        <taxon>Mycobacteriales</taxon>
        <taxon>Nocardiaceae</taxon>
        <taxon>Williamsia</taxon>
    </lineage>
</organism>
<keyword evidence="1" id="KW-0812">Transmembrane</keyword>
<keyword evidence="3" id="KW-1185">Reference proteome</keyword>
<evidence type="ECO:0000313" key="2">
    <source>
        <dbReference type="EMBL" id="MFD0926270.1"/>
    </source>
</evidence>
<dbReference type="InterPro" id="IPR005325">
    <property type="entry name" value="DUF308_memb"/>
</dbReference>
<sequence>MTHSTTRTPSEFLTGLRAVYAVRSAFAVVWALALVVAMPHVGPLLTALLVIYPVVDAGAVYVQSRSGRPASTPRVTERINIVVSVVVAVAVGVASTTSVAAAVGVWGAWAMLSGVAQLITALQRRQAGGQIAQIVSGAISVVAGLTFLAQAAQGTDSVTSVGGYALLGGFFFLVSAIHMTMILRRTAMHA</sequence>
<dbReference type="Proteomes" id="UP001597068">
    <property type="component" value="Unassembled WGS sequence"/>
</dbReference>
<dbReference type="Pfam" id="PF03729">
    <property type="entry name" value="DUF308"/>
    <property type="match status" value="1"/>
</dbReference>
<dbReference type="RefSeq" id="WP_253645843.1">
    <property type="nucleotide sequence ID" value="NZ_BAAAMO010000002.1"/>
</dbReference>
<feature type="transmembrane region" description="Helical" evidence="1">
    <location>
        <begin position="131"/>
        <end position="152"/>
    </location>
</feature>
<protein>
    <submittedName>
        <fullName evidence="2">DUF308 domain-containing protein</fullName>
    </submittedName>
</protein>
<accession>A0ABW3GBH9</accession>
<feature type="transmembrane region" description="Helical" evidence="1">
    <location>
        <begin position="20"/>
        <end position="38"/>
    </location>
</feature>
<comment type="caution">
    <text evidence="2">The sequence shown here is derived from an EMBL/GenBank/DDBJ whole genome shotgun (WGS) entry which is preliminary data.</text>
</comment>